<reference evidence="4" key="1">
    <citation type="journal article" date="2014" name="Genome Announc.">
        <title>Draft genome sequence of Colletotrichum sublineola, a destructive pathogen of cultivated sorghum.</title>
        <authorList>
            <person name="Baroncelli R."/>
            <person name="Sanz-Martin J.M."/>
            <person name="Rech G.E."/>
            <person name="Sukno S.A."/>
            <person name="Thon M.R."/>
        </authorList>
    </citation>
    <scope>NUCLEOTIDE SEQUENCE [LARGE SCALE GENOMIC DNA]</scope>
    <source>
        <strain evidence="4">TX430BB</strain>
    </source>
</reference>
<proteinExistence type="predicted"/>
<dbReference type="OrthoDB" id="4831017at2759"/>
<evidence type="ECO:0000313" key="4">
    <source>
        <dbReference type="Proteomes" id="UP000027238"/>
    </source>
</evidence>
<dbReference type="eggNOG" id="ENOG502RQMB">
    <property type="taxonomic scope" value="Eukaryota"/>
</dbReference>
<evidence type="ECO:0000313" key="3">
    <source>
        <dbReference type="EMBL" id="KDN62405.1"/>
    </source>
</evidence>
<sequence>MDAPVEDDRSSAGPKYIFERHEEKKIRRRLLQSALFFDILAVTLVIALCIGGWTRGNDGSSANAISGDSHLVTWSAVYRRNATGTRTTFSMSWFLSSSCYVEEYIDTASAHGGCVYRTPGSPFDLGSIMAEVATKVTETENQTFGEYAGGMFEGLEDLDLSAAATITASRDALASYIIFLALSLGVWIWHGIITKNSIEVKPSSWRVMACSQGLAVLALLVASAVTMSASRKADGVLREFKHVFRYHSTGVSFAAMTWCAFISHSFGLLAYAGSVLMGERLRRPELYPPELGTEPRTAPTARTWQGANGGSRREAPVHREQDPDDVDDELPPYSRVDPNGTTISGRGRRRGSRASRESFEDVELGRIGSRRQAHDVDLNVPAPDYELHARPSNRDADRDIRVTI</sequence>
<feature type="transmembrane region" description="Helical" evidence="2">
    <location>
        <begin position="173"/>
        <end position="193"/>
    </location>
</feature>
<feature type="transmembrane region" description="Helical" evidence="2">
    <location>
        <begin position="30"/>
        <end position="53"/>
    </location>
</feature>
<comment type="caution">
    <text evidence="3">The sequence shown here is derived from an EMBL/GenBank/DDBJ whole genome shotgun (WGS) entry which is preliminary data.</text>
</comment>
<name>A0A066X8Q7_COLSU</name>
<protein>
    <recommendedName>
        <fullName evidence="5">SUR7 protein</fullName>
    </recommendedName>
</protein>
<feature type="transmembrane region" description="Helical" evidence="2">
    <location>
        <begin position="250"/>
        <end position="273"/>
    </location>
</feature>
<keyword evidence="2" id="KW-0472">Membrane</keyword>
<evidence type="ECO:0000256" key="1">
    <source>
        <dbReference type="SAM" id="MobiDB-lite"/>
    </source>
</evidence>
<feature type="transmembrane region" description="Helical" evidence="2">
    <location>
        <begin position="205"/>
        <end position="230"/>
    </location>
</feature>
<organism evidence="3 4">
    <name type="scientific">Colletotrichum sublineola</name>
    <name type="common">Sorghum anthracnose fungus</name>
    <dbReference type="NCBI Taxonomy" id="1173701"/>
    <lineage>
        <taxon>Eukaryota</taxon>
        <taxon>Fungi</taxon>
        <taxon>Dikarya</taxon>
        <taxon>Ascomycota</taxon>
        <taxon>Pezizomycotina</taxon>
        <taxon>Sordariomycetes</taxon>
        <taxon>Hypocreomycetidae</taxon>
        <taxon>Glomerellales</taxon>
        <taxon>Glomerellaceae</taxon>
        <taxon>Colletotrichum</taxon>
        <taxon>Colletotrichum graminicola species complex</taxon>
    </lineage>
</organism>
<keyword evidence="2" id="KW-0812">Transmembrane</keyword>
<feature type="compositionally biased region" description="Basic and acidic residues" evidence="1">
    <location>
        <begin position="385"/>
        <end position="404"/>
    </location>
</feature>
<keyword evidence="2" id="KW-1133">Transmembrane helix</keyword>
<accession>A0A066X8Q7</accession>
<evidence type="ECO:0000256" key="2">
    <source>
        <dbReference type="SAM" id="Phobius"/>
    </source>
</evidence>
<gene>
    <name evidence="3" type="ORF">CSUB01_02435</name>
</gene>
<dbReference type="Proteomes" id="UP000027238">
    <property type="component" value="Unassembled WGS sequence"/>
</dbReference>
<feature type="region of interest" description="Disordered" evidence="1">
    <location>
        <begin position="287"/>
        <end position="404"/>
    </location>
</feature>
<dbReference type="EMBL" id="JMSE01001327">
    <property type="protein sequence ID" value="KDN62405.1"/>
    <property type="molecule type" value="Genomic_DNA"/>
</dbReference>
<keyword evidence="4" id="KW-1185">Reference proteome</keyword>
<feature type="compositionally biased region" description="Basic and acidic residues" evidence="1">
    <location>
        <begin position="311"/>
        <end position="321"/>
    </location>
</feature>
<dbReference type="OMA" id="YALNASH"/>
<dbReference type="AlphaFoldDB" id="A0A066X8Q7"/>
<dbReference type="HOGENOM" id="CLU_690801_0_0_1"/>
<evidence type="ECO:0008006" key="5">
    <source>
        <dbReference type="Google" id="ProtNLM"/>
    </source>
</evidence>